<organism evidence="1 2">
    <name type="scientific">Eumeta variegata</name>
    <name type="common">Bagworm moth</name>
    <name type="synonym">Eumeta japonica</name>
    <dbReference type="NCBI Taxonomy" id="151549"/>
    <lineage>
        <taxon>Eukaryota</taxon>
        <taxon>Metazoa</taxon>
        <taxon>Ecdysozoa</taxon>
        <taxon>Arthropoda</taxon>
        <taxon>Hexapoda</taxon>
        <taxon>Insecta</taxon>
        <taxon>Pterygota</taxon>
        <taxon>Neoptera</taxon>
        <taxon>Endopterygota</taxon>
        <taxon>Lepidoptera</taxon>
        <taxon>Glossata</taxon>
        <taxon>Ditrysia</taxon>
        <taxon>Tineoidea</taxon>
        <taxon>Psychidae</taxon>
        <taxon>Oiketicinae</taxon>
        <taxon>Eumeta</taxon>
    </lineage>
</organism>
<dbReference type="Proteomes" id="UP000299102">
    <property type="component" value="Unassembled WGS sequence"/>
</dbReference>
<protein>
    <submittedName>
        <fullName evidence="1">Uncharacterized protein</fullName>
    </submittedName>
</protein>
<evidence type="ECO:0000313" key="2">
    <source>
        <dbReference type="Proteomes" id="UP000299102"/>
    </source>
</evidence>
<accession>A0A4C1VJY4</accession>
<gene>
    <name evidence="1" type="ORF">EVAR_20534_1</name>
</gene>
<dbReference type="AlphaFoldDB" id="A0A4C1VJY4"/>
<name>A0A4C1VJY4_EUMVA</name>
<dbReference type="EMBL" id="BGZK01000363">
    <property type="protein sequence ID" value="GBP39306.1"/>
    <property type="molecule type" value="Genomic_DNA"/>
</dbReference>
<reference evidence="1 2" key="1">
    <citation type="journal article" date="2019" name="Commun. Biol.">
        <title>The bagworm genome reveals a unique fibroin gene that provides high tensile strength.</title>
        <authorList>
            <person name="Kono N."/>
            <person name="Nakamura H."/>
            <person name="Ohtoshi R."/>
            <person name="Tomita M."/>
            <person name="Numata K."/>
            <person name="Arakawa K."/>
        </authorList>
    </citation>
    <scope>NUCLEOTIDE SEQUENCE [LARGE SCALE GENOMIC DNA]</scope>
</reference>
<keyword evidence="2" id="KW-1185">Reference proteome</keyword>
<proteinExistence type="predicted"/>
<evidence type="ECO:0000313" key="1">
    <source>
        <dbReference type="EMBL" id="GBP39306.1"/>
    </source>
</evidence>
<comment type="caution">
    <text evidence="1">The sequence shown here is derived from an EMBL/GenBank/DDBJ whole genome shotgun (WGS) entry which is preliminary data.</text>
</comment>
<sequence length="303" mass="33182">MEPALNCALSIRTILVGGADHTQELRRLANKLYEIKIGHLTAPGGPRGVYNAGRVSGDAFGRRELQATSGSFAWKNYDWFSFNRRGRKILEWRSRTGRGSVERLATGRADDLIELRAAGGCRSADIVGSHRGELMCDGGAHVMLRVVTAWLALGATLAAPGPTLDDVGPGSNFYNNYPVLPESGRQTELWSEGPGAESAARTTTKRYSLKTIGLHLQVTQKRAALVLDRLLVALQHALREDRAHREPVVVRAPVMSREPLAEPLQHASSVEDLNEMTELQRRGQTGGGRGRVLRCYFNAVTCF</sequence>